<protein>
    <submittedName>
        <fullName evidence="1">HAF repeat-containing protein</fullName>
    </submittedName>
</protein>
<dbReference type="InterPro" id="IPR014262">
    <property type="entry name" value="HAF_rpt"/>
</dbReference>
<sequence>MLYSCRSLGAVCYLFTAYTEGVFLQHPLLFKHPLTALVLTGLGIAICQPSSAATVYSVLDLGKLLPEGTDIRAANMNNQGQVVGLMSYYDPLKDNQIEFHGFRTTPNSPINPITDYIDPPNGGFASPSAINDLGQVVGLIPFGNPEWNLYEAFRTSANSPVNAATDKLGLVGLGSFSFAQSINNAGQVAIVTSSRFLGSFSYRTTPNNPVNQATDDIGSLGGIVKDVPSFGARFTSAFAINDLGQVVGASWDINLQTHAFRTAPNSSINPNTDDLGTLGGSYSEAKAINNLGQVVGFSTTANGETNAFLTAPNSPISNNSNLGTLGGSFSLANDINNLGQVVGESTTANGERRAFLYKNGQIFDLNKLITSSLDVTLNSAIAVNNFGQILTNSEFIDPDGNRLRNRAFLLTPIASSTDVPEPSLSLSILILAAIAISTNRLLLYK</sequence>
<dbReference type="RefSeq" id="WP_010999584.1">
    <property type="nucleotide sequence ID" value="NZ_JACJQC010000046.1"/>
</dbReference>
<dbReference type="EMBL" id="JACJQC010000046">
    <property type="protein sequence ID" value="MBD2174981.1"/>
    <property type="molecule type" value="Genomic_DNA"/>
</dbReference>
<reference evidence="1 2" key="1">
    <citation type="journal article" date="2020" name="ISME J.">
        <title>Comparative genomics reveals insights into cyanobacterial evolution and habitat adaptation.</title>
        <authorList>
            <person name="Chen M.Y."/>
            <person name="Teng W.K."/>
            <person name="Zhao L."/>
            <person name="Hu C.X."/>
            <person name="Zhou Y.K."/>
            <person name="Han B.P."/>
            <person name="Song L.R."/>
            <person name="Shu W.S."/>
        </authorList>
    </citation>
    <scope>NUCLEOTIDE SEQUENCE [LARGE SCALE GENOMIC DNA]</scope>
    <source>
        <strain evidence="1 2">FACHB-318</strain>
    </source>
</reference>
<name>A0ABR7ZS00_ANACY</name>
<proteinExistence type="predicted"/>
<evidence type="ECO:0000313" key="1">
    <source>
        <dbReference type="EMBL" id="MBD2174981.1"/>
    </source>
</evidence>
<accession>A0ABR7ZS00</accession>
<organism evidence="1 2">
    <name type="scientific">Anabaena cylindrica FACHB-318</name>
    <dbReference type="NCBI Taxonomy" id="2692880"/>
    <lineage>
        <taxon>Bacteria</taxon>
        <taxon>Bacillati</taxon>
        <taxon>Cyanobacteriota</taxon>
        <taxon>Cyanophyceae</taxon>
        <taxon>Nostocales</taxon>
        <taxon>Nostocaceae</taxon>
        <taxon>Anabaena</taxon>
    </lineage>
</organism>
<keyword evidence="2" id="KW-1185">Reference proteome</keyword>
<comment type="caution">
    <text evidence="1">The sequence shown here is derived from an EMBL/GenBank/DDBJ whole genome shotgun (WGS) entry which is preliminary data.</text>
</comment>
<dbReference type="Proteomes" id="UP000638897">
    <property type="component" value="Unassembled WGS sequence"/>
</dbReference>
<gene>
    <name evidence="1" type="ORF">H6F81_27890</name>
</gene>
<dbReference type="NCBIfam" id="TIGR02913">
    <property type="entry name" value="HAF_rpt"/>
    <property type="match status" value="3"/>
</dbReference>
<evidence type="ECO:0000313" key="2">
    <source>
        <dbReference type="Proteomes" id="UP000638897"/>
    </source>
</evidence>